<proteinExistence type="inferred from homology"/>
<feature type="domain" description="tRNA-splicing endonuclease subunit Sen54 N-terminal" evidence="3">
    <location>
        <begin position="133"/>
        <end position="196"/>
    </location>
</feature>
<dbReference type="GO" id="GO:0000214">
    <property type="term" value="C:tRNA-intron endonuclease complex"/>
    <property type="evidence" value="ECO:0007669"/>
    <property type="project" value="TreeGrafter"/>
</dbReference>
<dbReference type="PANTHER" id="PTHR21027:SF1">
    <property type="entry name" value="TRNA-SPLICING ENDONUCLEASE SUBUNIT SEN54"/>
    <property type="match status" value="1"/>
</dbReference>
<evidence type="ECO:0000259" key="3">
    <source>
        <dbReference type="Pfam" id="PF12928"/>
    </source>
</evidence>
<comment type="caution">
    <text evidence="4">The sequence shown here is derived from an EMBL/GenBank/DDBJ whole genome shotgun (WGS) entry which is preliminary data.</text>
</comment>
<dbReference type="Proteomes" id="UP001174909">
    <property type="component" value="Unassembled WGS sequence"/>
</dbReference>
<reference evidence="4" key="1">
    <citation type="submission" date="2023-03" db="EMBL/GenBank/DDBJ databases">
        <authorList>
            <person name="Steffen K."/>
            <person name="Cardenas P."/>
        </authorList>
    </citation>
    <scope>NUCLEOTIDE SEQUENCE</scope>
</reference>
<keyword evidence="5" id="KW-1185">Reference proteome</keyword>
<evidence type="ECO:0000313" key="5">
    <source>
        <dbReference type="Proteomes" id="UP001174909"/>
    </source>
</evidence>
<dbReference type="AlphaFoldDB" id="A0AA35T0F4"/>
<keyword evidence="4" id="KW-0255">Endonuclease</keyword>
<protein>
    <submittedName>
        <fullName evidence="4">tRNA-splicing endonuclease subunit Sen54</fullName>
    </submittedName>
</protein>
<dbReference type="InterPro" id="IPR024336">
    <property type="entry name" value="tRNA_splic_suSen54_N"/>
</dbReference>
<sequence length="263" mass="28520">RFVHAHTRAVGEEHGSCSVGGVLSVVQSGVCSSNWKDYCRKDPEIVEIVPCRQRPIGSGTGEGGALHVEMLHQMQDSGQAFQEPLAQAALAAMGEKKQDRKLPKGLGEKRLRLEGTPEETEKLHHYLSGQMAAQSAPRATSRRSMSTVRWDLTTQLASVITQKGSHWATHGHTHSGQLVLEPHETLFLMEMGCLEVEIAGGHANLQQVYGTIICDSLTLQEYTVIASLKRSGFVVKRCLVSWLSPNTDSDANSSAGITIGILA</sequence>
<name>A0AA35T0F4_GEOBA</name>
<feature type="non-terminal residue" evidence="4">
    <location>
        <position position="1"/>
    </location>
</feature>
<evidence type="ECO:0000256" key="1">
    <source>
        <dbReference type="ARBA" id="ARBA00005736"/>
    </source>
</evidence>
<dbReference type="PANTHER" id="PTHR21027">
    <property type="entry name" value="TRNA-SPLICING ENDONUCLEASE SUBUNIT SEN54"/>
    <property type="match status" value="1"/>
</dbReference>
<keyword evidence="2" id="KW-0819">tRNA processing</keyword>
<dbReference type="EMBL" id="CASHTH010003043">
    <property type="protein sequence ID" value="CAI8039485.1"/>
    <property type="molecule type" value="Genomic_DNA"/>
</dbReference>
<comment type="similarity">
    <text evidence="1">Belongs to the SEN54 family.</text>
</comment>
<evidence type="ECO:0000313" key="4">
    <source>
        <dbReference type="EMBL" id="CAI8039485.1"/>
    </source>
</evidence>
<evidence type="ECO:0000256" key="2">
    <source>
        <dbReference type="ARBA" id="ARBA00022694"/>
    </source>
</evidence>
<gene>
    <name evidence="4" type="ORF">GBAR_LOCUS21957</name>
</gene>
<dbReference type="Pfam" id="PF12928">
    <property type="entry name" value="tRNA_int_end_N2"/>
    <property type="match status" value="1"/>
</dbReference>
<keyword evidence="4" id="KW-0540">Nuclease</keyword>
<organism evidence="4 5">
    <name type="scientific">Geodia barretti</name>
    <name type="common">Barrett's horny sponge</name>
    <dbReference type="NCBI Taxonomy" id="519541"/>
    <lineage>
        <taxon>Eukaryota</taxon>
        <taxon>Metazoa</taxon>
        <taxon>Porifera</taxon>
        <taxon>Demospongiae</taxon>
        <taxon>Heteroscleromorpha</taxon>
        <taxon>Tetractinellida</taxon>
        <taxon>Astrophorina</taxon>
        <taxon>Geodiidae</taxon>
        <taxon>Geodia</taxon>
    </lineage>
</organism>
<keyword evidence="4" id="KW-0378">Hydrolase</keyword>
<dbReference type="InterPro" id="IPR024337">
    <property type="entry name" value="tRNA_splic_suSen54"/>
</dbReference>
<dbReference type="GO" id="GO:0004519">
    <property type="term" value="F:endonuclease activity"/>
    <property type="evidence" value="ECO:0007669"/>
    <property type="project" value="UniProtKB-KW"/>
</dbReference>
<accession>A0AA35T0F4</accession>
<dbReference type="GO" id="GO:0000379">
    <property type="term" value="P:tRNA-type intron splice site recognition and cleavage"/>
    <property type="evidence" value="ECO:0007669"/>
    <property type="project" value="TreeGrafter"/>
</dbReference>